<dbReference type="InterPro" id="IPR001453">
    <property type="entry name" value="MoaB/Mog_dom"/>
</dbReference>
<dbReference type="Gene3D" id="3.40.980.10">
    <property type="entry name" value="MoaB/Mog-like domain"/>
    <property type="match status" value="1"/>
</dbReference>
<name>A0A7V2AZ06_RHOMR</name>
<reference evidence="3" key="1">
    <citation type="journal article" date="2020" name="mSystems">
        <title>Genome- and Community-Level Interaction Insights into Carbon Utilization and Element Cycling Functions of Hydrothermarchaeota in Hydrothermal Sediment.</title>
        <authorList>
            <person name="Zhou Z."/>
            <person name="Liu Y."/>
            <person name="Xu W."/>
            <person name="Pan J."/>
            <person name="Luo Z.H."/>
            <person name="Li M."/>
        </authorList>
    </citation>
    <scope>NUCLEOTIDE SEQUENCE [LARGE SCALE GENOMIC DNA]</scope>
    <source>
        <strain evidence="3">SpSt-143</strain>
    </source>
</reference>
<dbReference type="HAMAP" id="MF_00226_B">
    <property type="entry name" value="CinA_B"/>
    <property type="match status" value="1"/>
</dbReference>
<dbReference type="InterPro" id="IPR008135">
    <property type="entry name" value="Competence-induced_CinA"/>
</dbReference>
<dbReference type="AlphaFoldDB" id="A0A7V2AZ06"/>
<dbReference type="Pfam" id="PF18146">
    <property type="entry name" value="CinA_KH"/>
    <property type="match status" value="1"/>
</dbReference>
<dbReference type="Pfam" id="PF00994">
    <property type="entry name" value="MoCF_biosynth"/>
    <property type="match status" value="1"/>
</dbReference>
<dbReference type="InterPro" id="IPR036653">
    <property type="entry name" value="CinA-like_C"/>
</dbReference>
<dbReference type="PANTHER" id="PTHR13939">
    <property type="entry name" value="NICOTINAMIDE-NUCLEOTIDE AMIDOHYDROLASE PNCC"/>
    <property type="match status" value="1"/>
</dbReference>
<dbReference type="InterPro" id="IPR008136">
    <property type="entry name" value="CinA_C"/>
</dbReference>
<gene>
    <name evidence="3" type="ORF">ENO59_01895</name>
</gene>
<sequence length="419" mass="44963">MRAIVVTIGDELLVGDTINTNAAWLGAALSACGIELVRIETVGDDPEAICQALRRARQEASLVLLCGGLGPTHDDRTREALAMCLGRSLQLREDILSQIEAYFRQRQRPMPERNRVQALVPEGFEPLVNTVGTAPGLWMEDAQGVVVALPGVPHELEHLMQNAVLPRLTRRTGRRVVQQRTLITAGIGESALQQQLEGVETLLDENLSLAYLPGPYGVRLRLTARAHNAETAQQRLEQLEAFVRDRIGTALVGTNGDTLEAVVGRLLRAQGKTLAIAESCTGGHIADRITDISGASAYFQGGIVAYSNAVKVTLLGVDPQILAREGAVSEAVAVQMAQGARQYLQADVGLATTGIAGPTGGTAEKPVGTVWIGLADAQNAYARQYYLPADRLRFKQRATAMALDLLRQHLLQAIPAAVV</sequence>
<protein>
    <recommendedName>
        <fullName evidence="1">CinA-like protein</fullName>
    </recommendedName>
</protein>
<dbReference type="PIRSF" id="PIRSF006728">
    <property type="entry name" value="CinA"/>
    <property type="match status" value="1"/>
</dbReference>
<dbReference type="NCBIfam" id="TIGR00200">
    <property type="entry name" value="cinA_nterm"/>
    <property type="match status" value="1"/>
</dbReference>
<dbReference type="Gene3D" id="3.90.950.20">
    <property type="entry name" value="CinA-like"/>
    <property type="match status" value="1"/>
</dbReference>
<evidence type="ECO:0000313" key="3">
    <source>
        <dbReference type="EMBL" id="HER95265.1"/>
    </source>
</evidence>
<dbReference type="PANTHER" id="PTHR13939:SF0">
    <property type="entry name" value="NMN AMIDOHYDROLASE-LIKE PROTEIN YFAY"/>
    <property type="match status" value="1"/>
</dbReference>
<dbReference type="SMART" id="SM00852">
    <property type="entry name" value="MoCF_biosynth"/>
    <property type="match status" value="1"/>
</dbReference>
<organism evidence="3">
    <name type="scientific">Rhodothermus marinus</name>
    <name type="common">Rhodothermus obamensis</name>
    <dbReference type="NCBI Taxonomy" id="29549"/>
    <lineage>
        <taxon>Bacteria</taxon>
        <taxon>Pseudomonadati</taxon>
        <taxon>Rhodothermota</taxon>
        <taxon>Rhodothermia</taxon>
        <taxon>Rhodothermales</taxon>
        <taxon>Rhodothermaceae</taxon>
        <taxon>Rhodothermus</taxon>
    </lineage>
</organism>
<dbReference type="SUPFAM" id="SSF142433">
    <property type="entry name" value="CinA-like"/>
    <property type="match status" value="1"/>
</dbReference>
<dbReference type="CDD" id="cd00885">
    <property type="entry name" value="cinA"/>
    <property type="match status" value="1"/>
</dbReference>
<dbReference type="SUPFAM" id="SSF53218">
    <property type="entry name" value="Molybdenum cofactor biosynthesis proteins"/>
    <property type="match status" value="1"/>
</dbReference>
<proteinExistence type="inferred from homology"/>
<comment type="caution">
    <text evidence="3">The sequence shown here is derived from an EMBL/GenBank/DDBJ whole genome shotgun (WGS) entry which is preliminary data.</text>
</comment>
<dbReference type="NCBIfam" id="NF001813">
    <property type="entry name" value="PRK00549.1"/>
    <property type="match status" value="1"/>
</dbReference>
<dbReference type="Gene3D" id="3.30.70.2860">
    <property type="match status" value="1"/>
</dbReference>
<dbReference type="InterPro" id="IPR036425">
    <property type="entry name" value="MoaB/Mog-like_dom_sf"/>
</dbReference>
<feature type="domain" description="MoaB/Mog" evidence="2">
    <location>
        <begin position="4"/>
        <end position="171"/>
    </location>
</feature>
<dbReference type="InterPro" id="IPR050101">
    <property type="entry name" value="CinA"/>
</dbReference>
<evidence type="ECO:0000256" key="1">
    <source>
        <dbReference type="HAMAP-Rule" id="MF_00226"/>
    </source>
</evidence>
<dbReference type="NCBIfam" id="TIGR00199">
    <property type="entry name" value="PncC_domain"/>
    <property type="match status" value="1"/>
</dbReference>
<dbReference type="PROSITE" id="PS51257">
    <property type="entry name" value="PROKAR_LIPOPROTEIN"/>
    <property type="match status" value="1"/>
</dbReference>
<evidence type="ECO:0000259" key="2">
    <source>
        <dbReference type="SMART" id="SM00852"/>
    </source>
</evidence>
<comment type="similarity">
    <text evidence="1">Belongs to the CinA family.</text>
</comment>
<dbReference type="EMBL" id="DSGB01000002">
    <property type="protein sequence ID" value="HER95265.1"/>
    <property type="molecule type" value="Genomic_DNA"/>
</dbReference>
<dbReference type="Pfam" id="PF02464">
    <property type="entry name" value="CinA"/>
    <property type="match status" value="1"/>
</dbReference>
<accession>A0A7V2AZ06</accession>
<dbReference type="InterPro" id="IPR041424">
    <property type="entry name" value="CinA_KH"/>
</dbReference>